<dbReference type="CDD" id="cd02440">
    <property type="entry name" value="AdoMet_MTases"/>
    <property type="match status" value="1"/>
</dbReference>
<keyword evidence="2" id="KW-0489">Methyltransferase</keyword>
<protein>
    <submittedName>
        <fullName evidence="2">Class I SAM-dependent methyltransferase</fullName>
        <ecNumber evidence="2">2.1.1.-</ecNumber>
    </submittedName>
</protein>
<dbReference type="SUPFAM" id="SSF53335">
    <property type="entry name" value="S-adenosyl-L-methionine-dependent methyltransferases"/>
    <property type="match status" value="1"/>
</dbReference>
<dbReference type="EMBL" id="JBHSAY010000013">
    <property type="protein sequence ID" value="MFC4133619.1"/>
    <property type="molecule type" value="Genomic_DNA"/>
</dbReference>
<dbReference type="Pfam" id="PF08241">
    <property type="entry name" value="Methyltransf_11"/>
    <property type="match status" value="1"/>
</dbReference>
<evidence type="ECO:0000259" key="1">
    <source>
        <dbReference type="Pfam" id="PF08241"/>
    </source>
</evidence>
<dbReference type="Gene3D" id="3.40.50.150">
    <property type="entry name" value="Vaccinia Virus protein VP39"/>
    <property type="match status" value="1"/>
</dbReference>
<dbReference type="InterPro" id="IPR029063">
    <property type="entry name" value="SAM-dependent_MTases_sf"/>
</dbReference>
<proteinExistence type="predicted"/>
<evidence type="ECO:0000313" key="3">
    <source>
        <dbReference type="Proteomes" id="UP001595816"/>
    </source>
</evidence>
<evidence type="ECO:0000313" key="2">
    <source>
        <dbReference type="EMBL" id="MFC4133619.1"/>
    </source>
</evidence>
<accession>A0ABV8LUY4</accession>
<dbReference type="RefSeq" id="WP_253750760.1">
    <property type="nucleotide sequence ID" value="NZ_JAMZDZ010000001.1"/>
</dbReference>
<name>A0ABV8LUY4_9ACTN</name>
<dbReference type="PANTHER" id="PTHR43591">
    <property type="entry name" value="METHYLTRANSFERASE"/>
    <property type="match status" value="1"/>
</dbReference>
<dbReference type="EC" id="2.1.1.-" evidence="2"/>
<dbReference type="InterPro" id="IPR013216">
    <property type="entry name" value="Methyltransf_11"/>
</dbReference>
<comment type="caution">
    <text evidence="2">The sequence shown here is derived from an EMBL/GenBank/DDBJ whole genome shotgun (WGS) entry which is preliminary data.</text>
</comment>
<reference evidence="3" key="1">
    <citation type="journal article" date="2019" name="Int. J. Syst. Evol. Microbiol.">
        <title>The Global Catalogue of Microorganisms (GCM) 10K type strain sequencing project: providing services to taxonomists for standard genome sequencing and annotation.</title>
        <authorList>
            <consortium name="The Broad Institute Genomics Platform"/>
            <consortium name="The Broad Institute Genome Sequencing Center for Infectious Disease"/>
            <person name="Wu L."/>
            <person name="Ma J."/>
        </authorList>
    </citation>
    <scope>NUCLEOTIDE SEQUENCE [LARGE SCALE GENOMIC DNA]</scope>
    <source>
        <strain evidence="3">CGMCC 4.7289</strain>
    </source>
</reference>
<dbReference type="Proteomes" id="UP001595816">
    <property type="component" value="Unassembled WGS sequence"/>
</dbReference>
<sequence length="271" mass="28628">MTAATIFDQQERRQWRDRAVAYADSFAHLCGHTAPALLDAVAVRPGSRLLDVGTGTGTVAALAVERGAAVTAADAEPSMVAYARARVPAAHIVEAILPELPFDDGVFDAVVANFVLNHVGDPRTAAAELRRVTRPGGRVAVTIWPYPQPPLQRLWADAVEVPGLVRPAERVAVAPELDFARTPSGLARLLSDAGLGEVGCDTVTWEHVADAEDWWSGPANGIASIGQLVVAQTPEVVDRIHARYLGLAEAYRRTDGLLALPTAALLASGTA</sequence>
<gene>
    <name evidence="2" type="ORF">ACFOZ4_23670</name>
</gene>
<keyword evidence="3" id="KW-1185">Reference proteome</keyword>
<dbReference type="GO" id="GO:0008168">
    <property type="term" value="F:methyltransferase activity"/>
    <property type="evidence" value="ECO:0007669"/>
    <property type="project" value="UniProtKB-KW"/>
</dbReference>
<organism evidence="2 3">
    <name type="scientific">Hamadaea flava</name>
    <dbReference type="NCBI Taxonomy" id="1742688"/>
    <lineage>
        <taxon>Bacteria</taxon>
        <taxon>Bacillati</taxon>
        <taxon>Actinomycetota</taxon>
        <taxon>Actinomycetes</taxon>
        <taxon>Micromonosporales</taxon>
        <taxon>Micromonosporaceae</taxon>
        <taxon>Hamadaea</taxon>
    </lineage>
</organism>
<dbReference type="PANTHER" id="PTHR43591:SF24">
    <property type="entry name" value="2-METHOXY-6-POLYPRENYL-1,4-BENZOQUINOL METHYLASE, MITOCHONDRIAL"/>
    <property type="match status" value="1"/>
</dbReference>
<feature type="domain" description="Methyltransferase type 11" evidence="1">
    <location>
        <begin position="50"/>
        <end position="140"/>
    </location>
</feature>
<dbReference type="GO" id="GO:0032259">
    <property type="term" value="P:methylation"/>
    <property type="evidence" value="ECO:0007669"/>
    <property type="project" value="UniProtKB-KW"/>
</dbReference>
<keyword evidence="2" id="KW-0808">Transferase</keyword>